<sequence>MKAFVYAALVAVVGALIVHGIECALSTAEACRVSAGMTPFYGGIILVIAWPVLHSAMRGNDKNNTKATNADSER</sequence>
<keyword evidence="1" id="KW-1133">Transmembrane helix</keyword>
<protein>
    <submittedName>
        <fullName evidence="2">Uncharacterized protein</fullName>
    </submittedName>
</protein>
<name>A0ABY6BGN1_9GAMM</name>
<evidence type="ECO:0000256" key="1">
    <source>
        <dbReference type="SAM" id="Phobius"/>
    </source>
</evidence>
<accession>A0ABY6BGN1</accession>
<proteinExistence type="predicted"/>
<feature type="transmembrane region" description="Helical" evidence="1">
    <location>
        <begin position="40"/>
        <end position="57"/>
    </location>
</feature>
<dbReference type="EMBL" id="CP104694">
    <property type="protein sequence ID" value="UXI69173.1"/>
    <property type="molecule type" value="Genomic_DNA"/>
</dbReference>
<gene>
    <name evidence="2" type="ORF">N4264_05865</name>
</gene>
<keyword evidence="1" id="KW-0812">Transmembrane</keyword>
<keyword evidence="3" id="KW-1185">Reference proteome</keyword>
<organism evidence="2 3">
    <name type="scientific">Tahibacter amnicola</name>
    <dbReference type="NCBI Taxonomy" id="2976241"/>
    <lineage>
        <taxon>Bacteria</taxon>
        <taxon>Pseudomonadati</taxon>
        <taxon>Pseudomonadota</taxon>
        <taxon>Gammaproteobacteria</taxon>
        <taxon>Lysobacterales</taxon>
        <taxon>Rhodanobacteraceae</taxon>
        <taxon>Tahibacter</taxon>
    </lineage>
</organism>
<reference evidence="2" key="1">
    <citation type="submission" date="2022-09" db="EMBL/GenBank/DDBJ databases">
        <title>Tahibacter sp. nov., isolated from a fresh water.</title>
        <authorList>
            <person name="Baek J.H."/>
            <person name="Lee J.K."/>
            <person name="Kim J.M."/>
            <person name="Jeon C.O."/>
        </authorList>
    </citation>
    <scope>NUCLEOTIDE SEQUENCE</scope>
    <source>
        <strain evidence="2">W38</strain>
    </source>
</reference>
<evidence type="ECO:0000313" key="2">
    <source>
        <dbReference type="EMBL" id="UXI69173.1"/>
    </source>
</evidence>
<dbReference type="RefSeq" id="WP_261696131.1">
    <property type="nucleotide sequence ID" value="NZ_CP104694.1"/>
</dbReference>
<dbReference type="Proteomes" id="UP001064632">
    <property type="component" value="Chromosome"/>
</dbReference>
<evidence type="ECO:0000313" key="3">
    <source>
        <dbReference type="Proteomes" id="UP001064632"/>
    </source>
</evidence>
<keyword evidence="1" id="KW-0472">Membrane</keyword>